<dbReference type="InterPro" id="IPR003953">
    <property type="entry name" value="FAD-dep_OxRdtase_2_FAD-bd"/>
</dbReference>
<evidence type="ECO:0000256" key="2">
    <source>
        <dbReference type="ARBA" id="ARBA00023002"/>
    </source>
</evidence>
<dbReference type="PANTHER" id="PTHR43400:SF1">
    <property type="entry name" value="FUMARATE REDUCTASE"/>
    <property type="match status" value="1"/>
</dbReference>
<evidence type="ECO:0000313" key="7">
    <source>
        <dbReference type="Proteomes" id="UP000186817"/>
    </source>
</evidence>
<dbReference type="InterPro" id="IPR002110">
    <property type="entry name" value="Ankyrin_rpt"/>
</dbReference>
<dbReference type="EMBL" id="LSRX01001626">
    <property type="protein sequence ID" value="OLP78326.1"/>
    <property type="molecule type" value="Genomic_DNA"/>
</dbReference>
<feature type="repeat" description="ANK" evidence="3">
    <location>
        <begin position="766"/>
        <end position="798"/>
    </location>
</feature>
<keyword evidence="3" id="KW-0040">ANK repeat</keyword>
<dbReference type="OrthoDB" id="416565at2759"/>
<keyword evidence="7" id="KW-1185">Reference proteome</keyword>
<dbReference type="AlphaFoldDB" id="A0A1Q9C603"/>
<evidence type="ECO:0000256" key="1">
    <source>
        <dbReference type="ARBA" id="ARBA00022630"/>
    </source>
</evidence>
<dbReference type="InterPro" id="IPR027477">
    <property type="entry name" value="Succ_DH/fumarate_Rdtase_cat_sf"/>
</dbReference>
<dbReference type="PROSITE" id="PS00903">
    <property type="entry name" value="CYT_DCMP_DEAMINASES_1"/>
    <property type="match status" value="1"/>
</dbReference>
<dbReference type="Proteomes" id="UP000186817">
    <property type="component" value="Unassembled WGS sequence"/>
</dbReference>
<proteinExistence type="predicted"/>
<evidence type="ECO:0000313" key="6">
    <source>
        <dbReference type="EMBL" id="OLP78326.1"/>
    </source>
</evidence>
<feature type="region of interest" description="Disordered" evidence="4">
    <location>
        <begin position="689"/>
        <end position="717"/>
    </location>
</feature>
<dbReference type="Gene3D" id="3.90.700.10">
    <property type="entry name" value="Succinate dehydrogenase/fumarate reductase flavoprotein, catalytic domain"/>
    <property type="match status" value="1"/>
</dbReference>
<dbReference type="GO" id="GO:0016491">
    <property type="term" value="F:oxidoreductase activity"/>
    <property type="evidence" value="ECO:0007669"/>
    <property type="project" value="UniProtKB-KW"/>
</dbReference>
<dbReference type="InterPro" id="IPR036770">
    <property type="entry name" value="Ankyrin_rpt-contain_sf"/>
</dbReference>
<dbReference type="PANTHER" id="PTHR43400">
    <property type="entry name" value="FUMARATE REDUCTASE"/>
    <property type="match status" value="1"/>
</dbReference>
<dbReference type="GO" id="GO:0008270">
    <property type="term" value="F:zinc ion binding"/>
    <property type="evidence" value="ECO:0007669"/>
    <property type="project" value="InterPro"/>
</dbReference>
<dbReference type="SUPFAM" id="SSF51905">
    <property type="entry name" value="FAD/NAD(P)-binding domain"/>
    <property type="match status" value="1"/>
</dbReference>
<dbReference type="PROSITE" id="PS50297">
    <property type="entry name" value="ANK_REP_REGION"/>
    <property type="match status" value="1"/>
</dbReference>
<dbReference type="Gene3D" id="1.25.40.20">
    <property type="entry name" value="Ankyrin repeat-containing domain"/>
    <property type="match status" value="1"/>
</dbReference>
<feature type="domain" description="FAD-dependent oxidoreductase 2 FAD-binding" evidence="5">
    <location>
        <begin position="8"/>
        <end position="476"/>
    </location>
</feature>
<gene>
    <name evidence="6" type="primary">osm1</name>
    <name evidence="6" type="ORF">AK812_SmicGene41506</name>
</gene>
<reference evidence="6 7" key="1">
    <citation type="submission" date="2016-02" db="EMBL/GenBank/DDBJ databases">
        <title>Genome analysis of coral dinoflagellate symbionts highlights evolutionary adaptations to a symbiotic lifestyle.</title>
        <authorList>
            <person name="Aranda M."/>
            <person name="Li Y."/>
            <person name="Liew Y.J."/>
            <person name="Baumgarten S."/>
            <person name="Simakov O."/>
            <person name="Wilson M."/>
            <person name="Piel J."/>
            <person name="Ashoor H."/>
            <person name="Bougouffa S."/>
            <person name="Bajic V.B."/>
            <person name="Ryu T."/>
            <person name="Ravasi T."/>
            <person name="Bayer T."/>
            <person name="Micklem G."/>
            <person name="Kim H."/>
            <person name="Bhak J."/>
            <person name="Lajeunesse T.C."/>
            <person name="Voolstra C.R."/>
        </authorList>
    </citation>
    <scope>NUCLEOTIDE SEQUENCE [LARGE SCALE GENOMIC DNA]</scope>
    <source>
        <strain evidence="6 7">CCMP2467</strain>
    </source>
</reference>
<dbReference type="SUPFAM" id="SSF56425">
    <property type="entry name" value="Succinate dehydrogenase/fumarate reductase flavoprotein, catalytic domain"/>
    <property type="match status" value="1"/>
</dbReference>
<protein>
    <submittedName>
        <fullName evidence="6">Putative fumarate reductase</fullName>
    </submittedName>
</protein>
<dbReference type="InterPro" id="IPR050315">
    <property type="entry name" value="FAD-oxidoreductase_2"/>
</dbReference>
<evidence type="ECO:0000256" key="3">
    <source>
        <dbReference type="PROSITE-ProRule" id="PRU00023"/>
    </source>
</evidence>
<name>A0A1Q9C603_SYMMI</name>
<evidence type="ECO:0000259" key="5">
    <source>
        <dbReference type="Pfam" id="PF00890"/>
    </source>
</evidence>
<keyword evidence="1" id="KW-0285">Flavoprotein</keyword>
<sequence length="1263" mass="137753">MALFPASHVVVVGGGLAGMVVANQVLERGGRVLVLDKAPFCGGNSAKATAGISFPASQEDAMSTFQNDIRVAGGSETPLAEVLGRNGLPDKSWLVDKFDLNLAMIAKHAGHSHPRTLRTGDGMPGMTITYALIQRVEKVAEVSDRARIITKAEVSRLLSRAGSVVGCEYQKFGRSSKEYGPVILCTGGFAAGVGPGSVLAKYRPDLVNLPTASAEHCTGDGLKLGEDVGAKTLDLEWVQLHPTGLIHLDEPEAPRKAIAGEIFRAAGALLLDACGERFCNELGPADHILEEMSKRPGRAPFWLCLNTAASRELQRQCRAFTRRRLMKCYASGKELAQEMRIPLQKLVEVHDAHAEAFRRTLRDAGESEAEKGANGTGPFQGPWRSFDGRRSYDEVSGKLGFGKCDFRNVLVGSRVADETFHAAQVTPVILYCAGGLGISVQGEVLKQDGSAIPGLFAAGECTGGVHGRLALPGNSLLDCLVFGRVAAKSACKYIFGEDDEFRPCPLPSQEGQVERFENQAFAVNVVSACSASAGREGPLAPAMRRSGSRRWLHLTSSALLSTSLAFWVLDDAVPRQSLAFLLGRGAGTSAGPRLAGCVSLQAWNDDSPPPPPPRPPLLDFVESRVLGHFTAFRLKFPAAPFPFHAAMFLSCPCTLLQEDDLRDESLRGADPTVEILDDTATNNLKRVSFKDDSSRPTSCTRTLPSDRGTSLSGSNSKKGVPLTTFVLEARKRKMLQARIKLLSFLGKNGFKTHDVNAKKSGVFGFSRTYPLHEAAKQDHASMVRLLLLFGADSAKKDSSGRTAYDYVKTKPPSDEVRRILEKDNMWQRQSAWHRIWPPQGFEEFLEEVRRQKEELLPREEKTPSGRPLEFCLWVSETFEALSSWKLLPRCRLVEQAEPGKSETVAEKCREEREAVGARMAHGNNHRVFVDGIGLLEAFKAGTPANCPFRGVLTASSADKSMLQAQQASSLFLFSLRAGTVPAGPARGERKMTDVEKQADAIVHAVVAVELLHWHGKLGGTLENAFRKCVYVPVLPRLKRLTNRKDSADDFKIDMKTGRKLSRPSRVHDAALEKQFTLGFAFTGVALDALSRGDNGVWLPLARYQARRELNLADVDPGEDPQAKDLVAFSQGFVKSDAGQEMVQVTSRAVGHGDARQNIWILPVFVDHDRSSHAERQALLVLLQAAPIDPVSEGVKKGVTGQMRVFASHTPCISCLSSMCQFTRCFEGARISVTYDTWKETRRWIGLDPPDEIPSEEDEEEKAG</sequence>
<accession>A0A1Q9C603</accession>
<dbReference type="GO" id="GO:0016787">
    <property type="term" value="F:hydrolase activity"/>
    <property type="evidence" value="ECO:0007669"/>
    <property type="project" value="InterPro"/>
</dbReference>
<keyword evidence="2" id="KW-0560">Oxidoreductase</keyword>
<evidence type="ECO:0000256" key="4">
    <source>
        <dbReference type="SAM" id="MobiDB-lite"/>
    </source>
</evidence>
<dbReference type="Pfam" id="PF00890">
    <property type="entry name" value="FAD_binding_2"/>
    <property type="match status" value="1"/>
</dbReference>
<dbReference type="InterPro" id="IPR016192">
    <property type="entry name" value="APOBEC/CMP_deaminase_Zn-bd"/>
</dbReference>
<dbReference type="InterPro" id="IPR036188">
    <property type="entry name" value="FAD/NAD-bd_sf"/>
</dbReference>
<organism evidence="6 7">
    <name type="scientific">Symbiodinium microadriaticum</name>
    <name type="common">Dinoflagellate</name>
    <name type="synonym">Zooxanthella microadriatica</name>
    <dbReference type="NCBI Taxonomy" id="2951"/>
    <lineage>
        <taxon>Eukaryota</taxon>
        <taxon>Sar</taxon>
        <taxon>Alveolata</taxon>
        <taxon>Dinophyceae</taxon>
        <taxon>Suessiales</taxon>
        <taxon>Symbiodiniaceae</taxon>
        <taxon>Symbiodinium</taxon>
    </lineage>
</organism>
<dbReference type="SUPFAM" id="SSF48403">
    <property type="entry name" value="Ankyrin repeat"/>
    <property type="match status" value="1"/>
</dbReference>
<dbReference type="Gene3D" id="3.50.50.60">
    <property type="entry name" value="FAD/NAD(P)-binding domain"/>
    <property type="match status" value="1"/>
</dbReference>
<feature type="region of interest" description="Disordered" evidence="4">
    <location>
        <begin position="363"/>
        <end position="383"/>
    </location>
</feature>
<comment type="caution">
    <text evidence="6">The sequence shown here is derived from an EMBL/GenBank/DDBJ whole genome shotgun (WGS) entry which is preliminary data.</text>
</comment>
<dbReference type="PROSITE" id="PS50088">
    <property type="entry name" value="ANK_REPEAT"/>
    <property type="match status" value="1"/>
</dbReference>
<feature type="compositionally biased region" description="Polar residues" evidence="4">
    <location>
        <begin position="695"/>
        <end position="717"/>
    </location>
</feature>